<keyword evidence="4" id="KW-1185">Reference proteome</keyword>
<gene>
    <name evidence="3" type="ORF">ACFPUZ_06320</name>
</gene>
<dbReference type="InterPro" id="IPR011089">
    <property type="entry name" value="GmrSD_C"/>
</dbReference>
<feature type="chain" id="PRO_5045574934" evidence="1">
    <location>
        <begin position="19"/>
        <end position="216"/>
    </location>
</feature>
<dbReference type="Pfam" id="PF07510">
    <property type="entry name" value="GmrSD_C"/>
    <property type="match status" value="1"/>
</dbReference>
<evidence type="ECO:0000313" key="4">
    <source>
        <dbReference type="Proteomes" id="UP001596244"/>
    </source>
</evidence>
<reference evidence="4" key="1">
    <citation type="journal article" date="2019" name="Int. J. Syst. Evol. Microbiol.">
        <title>The Global Catalogue of Microorganisms (GCM) 10K type strain sequencing project: providing services to taxonomists for standard genome sequencing and annotation.</title>
        <authorList>
            <consortium name="The Broad Institute Genomics Platform"/>
            <consortium name="The Broad Institute Genome Sequencing Center for Infectious Disease"/>
            <person name="Wu L."/>
            <person name="Ma J."/>
        </authorList>
    </citation>
    <scope>NUCLEOTIDE SEQUENCE [LARGE SCALE GENOMIC DNA]</scope>
    <source>
        <strain evidence="4">CCUG 51943</strain>
    </source>
</reference>
<keyword evidence="1" id="KW-0732">Signal</keyword>
<evidence type="ECO:0000313" key="3">
    <source>
        <dbReference type="EMBL" id="MFC6146419.1"/>
    </source>
</evidence>
<dbReference type="RefSeq" id="WP_377000924.1">
    <property type="nucleotide sequence ID" value="NZ_JBHSQE010000003.1"/>
</dbReference>
<accession>A0ABW1QAK4</accession>
<comment type="caution">
    <text evidence="3">The sequence shown here is derived from an EMBL/GenBank/DDBJ whole genome shotgun (WGS) entry which is preliminary data.</text>
</comment>
<feature type="signal peptide" evidence="1">
    <location>
        <begin position="1"/>
        <end position="18"/>
    </location>
</feature>
<proteinExistence type="predicted"/>
<organism evidence="3 4">
    <name type="scientific">Corynebacterium nasicanis</name>
    <dbReference type="NCBI Taxonomy" id="1448267"/>
    <lineage>
        <taxon>Bacteria</taxon>
        <taxon>Bacillati</taxon>
        <taxon>Actinomycetota</taxon>
        <taxon>Actinomycetes</taxon>
        <taxon>Mycobacteriales</taxon>
        <taxon>Corynebacteriaceae</taxon>
        <taxon>Corynebacterium</taxon>
    </lineage>
</organism>
<evidence type="ECO:0000259" key="2">
    <source>
        <dbReference type="Pfam" id="PF07510"/>
    </source>
</evidence>
<feature type="domain" description="GmrSD restriction endonucleases C-terminal" evidence="2">
    <location>
        <begin position="96"/>
        <end position="164"/>
    </location>
</feature>
<dbReference type="Proteomes" id="UP001596244">
    <property type="component" value="Unassembled WGS sequence"/>
</dbReference>
<sequence length="216" mass="23567">MRPFRMYLLLLSVATVLATTTALPRAPLDEPDLPALSAVLPHVSEVPQRARVLGYDRAEFGAGWAPSAGCTIREQMLLDAGADLLSCQVTAGTARDPYTGSVLDLAVDVEIDHILPLSAAWDLGAHRWSPAERVAFANDPRNLVVTSRVANQAKSDLLPAAWMPDDRQARCWYARRLAVVSATYSLPLPVTDKVSAQAACRMDEVTRVWLGWSVDF</sequence>
<name>A0ABW1QAK4_9CORY</name>
<protein>
    <submittedName>
        <fullName evidence="3">DUF1524 domain-containing protein</fullName>
    </submittedName>
</protein>
<evidence type="ECO:0000256" key="1">
    <source>
        <dbReference type="SAM" id="SignalP"/>
    </source>
</evidence>
<dbReference type="EMBL" id="JBHSQE010000003">
    <property type="protein sequence ID" value="MFC6146419.1"/>
    <property type="molecule type" value="Genomic_DNA"/>
</dbReference>